<evidence type="ECO:0000256" key="2">
    <source>
        <dbReference type="ARBA" id="ARBA00022723"/>
    </source>
</evidence>
<dbReference type="OrthoDB" id="409594at2759"/>
<dbReference type="GO" id="GO:0019441">
    <property type="term" value="P:L-tryptophan catabolic process to kynurenine"/>
    <property type="evidence" value="ECO:0007669"/>
    <property type="project" value="InterPro"/>
</dbReference>
<dbReference type="GO" id="GO:0016702">
    <property type="term" value="F:oxidoreductase activity, acting on single donors with incorporation of molecular oxygen, incorporation of two atoms of oxygen"/>
    <property type="evidence" value="ECO:0007669"/>
    <property type="project" value="UniProtKB-ARBA"/>
</dbReference>
<keyword evidence="6" id="KW-1185">Reference proteome</keyword>
<keyword evidence="3" id="KW-0408">Iron</keyword>
<protein>
    <submittedName>
        <fullName evidence="5">PksN protein</fullName>
    </submittedName>
</protein>
<feature type="compositionally biased region" description="Basic and acidic residues" evidence="4">
    <location>
        <begin position="101"/>
        <end position="110"/>
    </location>
</feature>
<gene>
    <name evidence="5" type="primary">pksN</name>
    <name evidence="5" type="ORF">SPIL2461_LOCUS11782</name>
</gene>
<dbReference type="InterPro" id="IPR000898">
    <property type="entry name" value="Indolamine_dOase"/>
</dbReference>
<dbReference type="GO" id="GO:0020037">
    <property type="term" value="F:heme binding"/>
    <property type="evidence" value="ECO:0007669"/>
    <property type="project" value="InterPro"/>
</dbReference>
<evidence type="ECO:0000313" key="6">
    <source>
        <dbReference type="Proteomes" id="UP000649617"/>
    </source>
</evidence>
<dbReference type="Proteomes" id="UP000649617">
    <property type="component" value="Unassembled WGS sequence"/>
</dbReference>
<comment type="caution">
    <text evidence="5">The sequence shown here is derived from an EMBL/GenBank/DDBJ whole genome shotgun (WGS) entry which is preliminary data.</text>
</comment>
<keyword evidence="2" id="KW-0479">Metal-binding</keyword>
<dbReference type="SUPFAM" id="SSF140959">
    <property type="entry name" value="Indolic compounds 2,3-dioxygenase-like"/>
    <property type="match status" value="1"/>
</dbReference>
<dbReference type="Gene3D" id="1.20.58.480">
    <property type="match status" value="1"/>
</dbReference>
<dbReference type="AlphaFoldDB" id="A0A812S9E0"/>
<evidence type="ECO:0000256" key="4">
    <source>
        <dbReference type="SAM" id="MobiDB-lite"/>
    </source>
</evidence>
<evidence type="ECO:0000256" key="3">
    <source>
        <dbReference type="ARBA" id="ARBA00023004"/>
    </source>
</evidence>
<accession>A0A812S9E0</accession>
<feature type="region of interest" description="Disordered" evidence="4">
    <location>
        <begin position="95"/>
        <end position="135"/>
    </location>
</feature>
<name>A0A812S9E0_SYMPI</name>
<proteinExistence type="inferred from homology"/>
<sequence length="135" mass="14672">AFNACISRVLDFRWRHWSFVEQFIVRPSSAGPSSGQAVCPVVHAHAESSPSGSHQPVVGTGGTTFDYLQQHITDSQNARIPMWPKADIIARTPELHAAGAPDKDRKDGKELWSIPPLNEADGLWDASGPNGFVTN</sequence>
<dbReference type="EMBL" id="CAJNIZ010023236">
    <property type="protein sequence ID" value="CAE7467520.1"/>
    <property type="molecule type" value="Genomic_DNA"/>
</dbReference>
<comment type="similarity">
    <text evidence="1">Belongs to the indoleamine 2,3-dioxygenase family.</text>
</comment>
<dbReference type="InterPro" id="IPR037217">
    <property type="entry name" value="Trp/Indoleamine_2_3_dOase-like"/>
</dbReference>
<evidence type="ECO:0000313" key="5">
    <source>
        <dbReference type="EMBL" id="CAE7467520.1"/>
    </source>
</evidence>
<evidence type="ECO:0000256" key="1">
    <source>
        <dbReference type="ARBA" id="ARBA00007119"/>
    </source>
</evidence>
<feature type="non-terminal residue" evidence="5">
    <location>
        <position position="135"/>
    </location>
</feature>
<dbReference type="Pfam" id="PF01231">
    <property type="entry name" value="IDO"/>
    <property type="match status" value="1"/>
</dbReference>
<reference evidence="5" key="1">
    <citation type="submission" date="2021-02" db="EMBL/GenBank/DDBJ databases">
        <authorList>
            <person name="Dougan E. K."/>
            <person name="Rhodes N."/>
            <person name="Thang M."/>
            <person name="Chan C."/>
        </authorList>
    </citation>
    <scope>NUCLEOTIDE SEQUENCE</scope>
</reference>
<dbReference type="GO" id="GO:0046872">
    <property type="term" value="F:metal ion binding"/>
    <property type="evidence" value="ECO:0007669"/>
    <property type="project" value="UniProtKB-KW"/>
</dbReference>
<organism evidence="5 6">
    <name type="scientific">Symbiodinium pilosum</name>
    <name type="common">Dinoflagellate</name>
    <dbReference type="NCBI Taxonomy" id="2952"/>
    <lineage>
        <taxon>Eukaryota</taxon>
        <taxon>Sar</taxon>
        <taxon>Alveolata</taxon>
        <taxon>Dinophyceae</taxon>
        <taxon>Suessiales</taxon>
        <taxon>Symbiodiniaceae</taxon>
        <taxon>Symbiodinium</taxon>
    </lineage>
</organism>
<feature type="non-terminal residue" evidence="5">
    <location>
        <position position="1"/>
    </location>
</feature>